<accession>A0A5C7AWJ6</accession>
<dbReference type="AlphaFoldDB" id="A0A5C7AWJ6"/>
<dbReference type="Proteomes" id="UP000321790">
    <property type="component" value="Unassembled WGS sequence"/>
</dbReference>
<dbReference type="RefSeq" id="WP_147135926.1">
    <property type="nucleotide sequence ID" value="NZ_VOSC01000025.1"/>
</dbReference>
<evidence type="ECO:0008006" key="3">
    <source>
        <dbReference type="Google" id="ProtNLM"/>
    </source>
</evidence>
<gene>
    <name evidence="1" type="ORF">FUA26_11280</name>
</gene>
<evidence type="ECO:0000313" key="2">
    <source>
        <dbReference type="Proteomes" id="UP000321790"/>
    </source>
</evidence>
<organism evidence="1 2">
    <name type="scientific">Seonamhaeicola algicola</name>
    <dbReference type="NCBI Taxonomy" id="1719036"/>
    <lineage>
        <taxon>Bacteria</taxon>
        <taxon>Pseudomonadati</taxon>
        <taxon>Bacteroidota</taxon>
        <taxon>Flavobacteriia</taxon>
        <taxon>Flavobacteriales</taxon>
        <taxon>Flavobacteriaceae</taxon>
    </lineage>
</organism>
<dbReference type="PROSITE" id="PS51257">
    <property type="entry name" value="PROKAR_LIPOPROTEIN"/>
    <property type="match status" value="1"/>
</dbReference>
<comment type="caution">
    <text evidence="1">The sequence shown here is derived from an EMBL/GenBank/DDBJ whole genome shotgun (WGS) entry which is preliminary data.</text>
</comment>
<reference evidence="2" key="1">
    <citation type="submission" date="2019-08" db="EMBL/GenBank/DDBJ databases">
        <title>Seonamhaeicola sediminis sp. nov., isolated from marine sediment.</title>
        <authorList>
            <person name="Cao W.R."/>
        </authorList>
    </citation>
    <scope>NUCLEOTIDE SEQUENCE [LARGE SCALE GENOMIC DNA]</scope>
    <source>
        <strain evidence="2">Gy8</strain>
    </source>
</reference>
<sequence length="127" mass="13993">MPKIILIGFVLMVSCSKDTVDENTSIYGTWQNISLINQSTHTLNLIFGKGGLSAKINTIEDAQGHIISNFQGNKSWKNNNGIIEIELASGETETYKLNAQGQLEANNQNSFVLNKISNDYTLLEGDK</sequence>
<dbReference type="EMBL" id="VOSC01000025">
    <property type="protein sequence ID" value="TXE10052.1"/>
    <property type="molecule type" value="Genomic_DNA"/>
</dbReference>
<proteinExistence type="predicted"/>
<protein>
    <recommendedName>
        <fullName evidence="3">Lipocalin-like domain-containing protein</fullName>
    </recommendedName>
</protein>
<name>A0A5C7AWJ6_9FLAO</name>
<keyword evidence="2" id="KW-1185">Reference proteome</keyword>
<evidence type="ECO:0000313" key="1">
    <source>
        <dbReference type="EMBL" id="TXE10052.1"/>
    </source>
</evidence>